<dbReference type="Proteomes" id="UP000054047">
    <property type="component" value="Unassembled WGS sequence"/>
</dbReference>
<proteinExistence type="inferred from homology"/>
<gene>
    <name evidence="4" type="ORF">ANCDUO_08777</name>
</gene>
<dbReference type="InterPro" id="IPR013128">
    <property type="entry name" value="Peptidase_C1A"/>
</dbReference>
<comment type="similarity">
    <text evidence="1">Belongs to the peptidase C1 family.</text>
</comment>
<dbReference type="GO" id="GO:0006508">
    <property type="term" value="P:proteolysis"/>
    <property type="evidence" value="ECO:0007669"/>
    <property type="project" value="UniProtKB-KW"/>
</dbReference>
<feature type="domain" description="Peptidase C1A papain C-terminal" evidence="3">
    <location>
        <begin position="4"/>
        <end position="135"/>
    </location>
</feature>
<evidence type="ECO:0000256" key="1">
    <source>
        <dbReference type="ARBA" id="ARBA00008455"/>
    </source>
</evidence>
<keyword evidence="5" id="KW-1185">Reference proteome</keyword>
<dbReference type="InterPro" id="IPR000668">
    <property type="entry name" value="Peptidase_C1A_C"/>
</dbReference>
<evidence type="ECO:0000259" key="3">
    <source>
        <dbReference type="SMART" id="SM00645"/>
    </source>
</evidence>
<dbReference type="AlphaFoldDB" id="A0A0C2GPH7"/>
<feature type="region of interest" description="Disordered" evidence="2">
    <location>
        <begin position="1"/>
        <end position="37"/>
    </location>
</feature>
<dbReference type="SUPFAM" id="SSF54001">
    <property type="entry name" value="Cysteine proteinases"/>
    <property type="match status" value="1"/>
</dbReference>
<reference evidence="4 5" key="1">
    <citation type="submission" date="2013-12" db="EMBL/GenBank/DDBJ databases">
        <title>Draft genome of the parsitic nematode Ancylostoma duodenale.</title>
        <authorList>
            <person name="Mitreva M."/>
        </authorList>
    </citation>
    <scope>NUCLEOTIDE SEQUENCE [LARGE SCALE GENOMIC DNA]</scope>
    <source>
        <strain evidence="4 5">Zhejiang</strain>
    </source>
</reference>
<dbReference type="EMBL" id="KN730495">
    <property type="protein sequence ID" value="KIH60959.1"/>
    <property type="molecule type" value="Genomic_DNA"/>
</dbReference>
<evidence type="ECO:0000256" key="2">
    <source>
        <dbReference type="SAM" id="MobiDB-lite"/>
    </source>
</evidence>
<keyword evidence="4" id="KW-0645">Protease</keyword>
<keyword evidence="4" id="KW-0378">Hydrolase</keyword>
<evidence type="ECO:0000313" key="4">
    <source>
        <dbReference type="EMBL" id="KIH60959.1"/>
    </source>
</evidence>
<dbReference type="OrthoDB" id="640249at2759"/>
<protein>
    <submittedName>
        <fullName evidence="4">Papain family cysteine protease</fullName>
    </submittedName>
</protein>
<dbReference type="Gene3D" id="3.90.70.10">
    <property type="entry name" value="Cysteine proteinases"/>
    <property type="match status" value="1"/>
</dbReference>
<dbReference type="PANTHER" id="PTHR12411">
    <property type="entry name" value="CYSTEINE PROTEASE FAMILY C1-RELATED"/>
    <property type="match status" value="1"/>
</dbReference>
<dbReference type="Pfam" id="PF00112">
    <property type="entry name" value="Peptidase_C1"/>
    <property type="match status" value="1"/>
</dbReference>
<evidence type="ECO:0000313" key="5">
    <source>
        <dbReference type="Proteomes" id="UP000054047"/>
    </source>
</evidence>
<dbReference type="InterPro" id="IPR038765">
    <property type="entry name" value="Papain-like_cys_pep_sf"/>
</dbReference>
<dbReference type="SMART" id="SM00645">
    <property type="entry name" value="Pept_C1"/>
    <property type="match status" value="1"/>
</dbReference>
<dbReference type="InterPro" id="IPR025661">
    <property type="entry name" value="Pept_asp_AS"/>
</dbReference>
<sequence length="136" mass="15584">MAGSGSVADECASMSSDNRRNPPSALRRLSQDRSSAPRIQRKFTEILQRELMTYGPVLACFTLFEDFQHYMSGIYRTDENRSLQLYGHCAKLMGWGEEGGVKYWLYANTWGRDWGEHGFFRIDMDEIPEEVVAGVM</sequence>
<name>A0A0C2GPH7_9BILA</name>
<dbReference type="PROSITE" id="PS00640">
    <property type="entry name" value="THIOL_PROTEASE_ASN"/>
    <property type="match status" value="1"/>
</dbReference>
<organism evidence="4 5">
    <name type="scientific">Ancylostoma duodenale</name>
    <dbReference type="NCBI Taxonomy" id="51022"/>
    <lineage>
        <taxon>Eukaryota</taxon>
        <taxon>Metazoa</taxon>
        <taxon>Ecdysozoa</taxon>
        <taxon>Nematoda</taxon>
        <taxon>Chromadorea</taxon>
        <taxon>Rhabditida</taxon>
        <taxon>Rhabditina</taxon>
        <taxon>Rhabditomorpha</taxon>
        <taxon>Strongyloidea</taxon>
        <taxon>Ancylostomatidae</taxon>
        <taxon>Ancylostomatinae</taxon>
        <taxon>Ancylostoma</taxon>
    </lineage>
</organism>
<accession>A0A0C2GPH7</accession>
<dbReference type="GO" id="GO:0008234">
    <property type="term" value="F:cysteine-type peptidase activity"/>
    <property type="evidence" value="ECO:0007669"/>
    <property type="project" value="InterPro"/>
</dbReference>